<dbReference type="Gene3D" id="1.10.630.10">
    <property type="entry name" value="Cytochrome P450"/>
    <property type="match status" value="1"/>
</dbReference>
<sequence length="443" mass="48943">MALLTSDPVRLPSGVKLPRIIQGAAIFIDRPGALEYARRRHGPVFSASLPLFGDAVVLSDPVLIKELFTAGELVETFTNLGAVIGPGSTFSLNGAPHLARRKLLIPPLHGKRMYLYQQIIEEEVARELSTWPVATPFATLPSMMRITLNVILRAVFGADGPELAALRELLPPAVLLASRLTVLPAALRRDVGRWSPWGRLERMRRECDEIIGALIQRARTAPDLDERTDVLAMLVTARDDDDGRPISDDHIIDELQTLLAAGHETTATTLAWAVERLRRHPDVLARLVEEVDVGGSDLLQATVWEVQRSRPVIPFVLRVTTGRLRLGEWVLPKGHTVIASIALSHSSTANYTDPARFDPTRFLHDKPDTSMWIPYGGGVRRCVGAAFANTEMLITLRELLRTYTLEATSEPDERPRSRGIANAPASGAIAVVHRRNVRQRSDF</sequence>
<comment type="caution">
    <text evidence="3">The sequence shown here is derived from an EMBL/GenBank/DDBJ whole genome shotgun (WGS) entry which is preliminary data.</text>
</comment>
<comment type="similarity">
    <text evidence="1">Belongs to the cytochrome P450 family.</text>
</comment>
<evidence type="ECO:0000256" key="2">
    <source>
        <dbReference type="PIRSR" id="PIRSR602401-1"/>
    </source>
</evidence>
<dbReference type="AlphaFoldDB" id="A0A1X0Y1A1"/>
<feature type="binding site" description="axial binding residue" evidence="2">
    <location>
        <position position="382"/>
    </location>
    <ligand>
        <name>heme</name>
        <dbReference type="ChEBI" id="CHEBI:30413"/>
    </ligand>
    <ligandPart>
        <name>Fe</name>
        <dbReference type="ChEBI" id="CHEBI:18248"/>
    </ligandPart>
</feature>
<dbReference type="EMBL" id="MZZM01000022">
    <property type="protein sequence ID" value="ORJ58842.1"/>
    <property type="molecule type" value="Genomic_DNA"/>
</dbReference>
<evidence type="ECO:0000313" key="4">
    <source>
        <dbReference type="Proteomes" id="UP000193040"/>
    </source>
</evidence>
<reference evidence="3 4" key="1">
    <citation type="submission" date="2017-03" db="EMBL/GenBank/DDBJ databases">
        <title>Genomic insights into Mycobacterium simiae human colonization.</title>
        <authorList>
            <person name="Steffani J.L."/>
            <person name="Brunck M.E."/>
            <person name="Cruz E."/>
            <person name="Montiel R."/>
            <person name="Barona F."/>
        </authorList>
    </citation>
    <scope>NUCLEOTIDE SEQUENCE [LARGE SCALE GENOMIC DNA]</scope>
    <source>
        <strain evidence="3 4">MsiGto</strain>
    </source>
</reference>
<dbReference type="PRINTS" id="PR00463">
    <property type="entry name" value="EP450I"/>
</dbReference>
<gene>
    <name evidence="3" type="ORF">B5M45_16995</name>
</gene>
<accession>A0A1X0Y1A1</accession>
<keyword evidence="2" id="KW-0349">Heme</keyword>
<dbReference type="PRINTS" id="PR00385">
    <property type="entry name" value="P450"/>
</dbReference>
<keyword evidence="2" id="KW-0479">Metal-binding</keyword>
<dbReference type="InterPro" id="IPR002401">
    <property type="entry name" value="Cyt_P450_E_grp-I"/>
</dbReference>
<dbReference type="PANTHER" id="PTHR24305">
    <property type="entry name" value="CYTOCHROME P450"/>
    <property type="match status" value="1"/>
</dbReference>
<dbReference type="RefSeq" id="WP_084951871.1">
    <property type="nucleotide sequence ID" value="NZ_MZZM01000022.1"/>
</dbReference>
<dbReference type="InterPro" id="IPR036396">
    <property type="entry name" value="Cyt_P450_sf"/>
</dbReference>
<evidence type="ECO:0000313" key="3">
    <source>
        <dbReference type="EMBL" id="ORJ58842.1"/>
    </source>
</evidence>
<dbReference type="PANTHER" id="PTHR24305:SF166">
    <property type="entry name" value="CYTOCHROME P450 12A4, MITOCHONDRIAL-RELATED"/>
    <property type="match status" value="1"/>
</dbReference>
<proteinExistence type="inferred from homology"/>
<keyword evidence="4" id="KW-1185">Reference proteome</keyword>
<dbReference type="InterPro" id="IPR050121">
    <property type="entry name" value="Cytochrome_P450_monoxygenase"/>
</dbReference>
<protein>
    <submittedName>
        <fullName evidence="3">Cytochrome P450</fullName>
    </submittedName>
</protein>
<dbReference type="STRING" id="1784.VC42_02485"/>
<dbReference type="GO" id="GO:0016705">
    <property type="term" value="F:oxidoreductase activity, acting on paired donors, with incorporation or reduction of molecular oxygen"/>
    <property type="evidence" value="ECO:0007669"/>
    <property type="project" value="InterPro"/>
</dbReference>
<comment type="cofactor">
    <cofactor evidence="2">
        <name>heme</name>
        <dbReference type="ChEBI" id="CHEBI:30413"/>
    </cofactor>
</comment>
<dbReference type="GO" id="GO:0020037">
    <property type="term" value="F:heme binding"/>
    <property type="evidence" value="ECO:0007669"/>
    <property type="project" value="InterPro"/>
</dbReference>
<dbReference type="InterPro" id="IPR001128">
    <property type="entry name" value="Cyt_P450"/>
</dbReference>
<dbReference type="GO" id="GO:0004497">
    <property type="term" value="F:monooxygenase activity"/>
    <property type="evidence" value="ECO:0007669"/>
    <property type="project" value="InterPro"/>
</dbReference>
<evidence type="ECO:0000256" key="1">
    <source>
        <dbReference type="ARBA" id="ARBA00010617"/>
    </source>
</evidence>
<dbReference type="GO" id="GO:0005506">
    <property type="term" value="F:iron ion binding"/>
    <property type="evidence" value="ECO:0007669"/>
    <property type="project" value="InterPro"/>
</dbReference>
<name>A0A1X0Y1A1_MYCSI</name>
<dbReference type="Pfam" id="PF00067">
    <property type="entry name" value="p450"/>
    <property type="match status" value="1"/>
</dbReference>
<dbReference type="CDD" id="cd11053">
    <property type="entry name" value="CYP110-like"/>
    <property type="match status" value="1"/>
</dbReference>
<keyword evidence="2" id="KW-0408">Iron</keyword>
<dbReference type="SUPFAM" id="SSF48264">
    <property type="entry name" value="Cytochrome P450"/>
    <property type="match status" value="1"/>
</dbReference>
<dbReference type="Proteomes" id="UP000193040">
    <property type="component" value="Unassembled WGS sequence"/>
</dbReference>
<organism evidence="3 4">
    <name type="scientific">Mycobacterium simiae</name>
    <name type="common">Mycobacterium habana</name>
    <dbReference type="NCBI Taxonomy" id="1784"/>
    <lineage>
        <taxon>Bacteria</taxon>
        <taxon>Bacillati</taxon>
        <taxon>Actinomycetota</taxon>
        <taxon>Actinomycetes</taxon>
        <taxon>Mycobacteriales</taxon>
        <taxon>Mycobacteriaceae</taxon>
        <taxon>Mycobacterium</taxon>
        <taxon>Mycobacterium simiae complex</taxon>
    </lineage>
</organism>